<protein>
    <recommendedName>
        <fullName evidence="1">F-box domain-containing protein</fullName>
    </recommendedName>
</protein>
<name>A0ABC9FQR3_9POAL</name>
<dbReference type="Gene3D" id="1.20.1280.50">
    <property type="match status" value="1"/>
</dbReference>
<dbReference type="InterPro" id="IPR011047">
    <property type="entry name" value="Quinoprotein_ADH-like_sf"/>
</dbReference>
<dbReference type="InterPro" id="IPR015915">
    <property type="entry name" value="Kelch-typ_b-propeller"/>
</dbReference>
<gene>
    <name evidence="2" type="ORF">URODEC1_LOCUS107573</name>
</gene>
<reference evidence="2" key="1">
    <citation type="submission" date="2024-10" db="EMBL/GenBank/DDBJ databases">
        <authorList>
            <person name="Ryan C."/>
        </authorList>
    </citation>
    <scope>NUCLEOTIDE SEQUENCE [LARGE SCALE GENOMIC DNA]</scope>
</reference>
<evidence type="ECO:0000313" key="2">
    <source>
        <dbReference type="EMBL" id="CAL5079358.1"/>
    </source>
</evidence>
<dbReference type="SUPFAM" id="SSF81383">
    <property type="entry name" value="F-box domain"/>
    <property type="match status" value="1"/>
</dbReference>
<dbReference type="PROSITE" id="PS50181">
    <property type="entry name" value="FBOX"/>
    <property type="match status" value="1"/>
</dbReference>
<sequence>MGSALGRPNRKRSNFDGDDAPVAVASDDVFPSDVLREIFLRLPAKDLCRLRVVCRSWRSLTSDPTFAESHSRRHPVVIALHNPSTCTSDDESLFNYLSFHKKVPEIHFVDLASGDIVRRITTVPRRSFHLSVQLDYVCFSVYKAPGVVLDTATGEAGNLHRRAAPASPFILGFIPSTGELKVLRFRLDFVHGGGYGHKCYAMTFDGDGGDYVWRELPRPRVSLELTPGNTAIVGGVAYFLSRVSHKETSAEPDSIASLDLATEEWRPSTIRGPVSSLLGGTDPYYGRRKDFRLAELNGSLVMVHYCMYQDCCLMDIWFLVDIDKGVWSRRYSVQCEPEWVHHREFYPVAMLNDGRLVMSMLTERVIRMYDPRTSTWATVMVTGGEEYAAGSSHVGRLLYPATNFLAADI</sequence>
<dbReference type="PANTHER" id="PTHR31111">
    <property type="entry name" value="BNAA05G37150D PROTEIN-RELATED"/>
    <property type="match status" value="1"/>
</dbReference>
<dbReference type="CDD" id="cd22157">
    <property type="entry name" value="F-box_AtFBW1-like"/>
    <property type="match status" value="1"/>
</dbReference>
<dbReference type="SUPFAM" id="SSF50998">
    <property type="entry name" value="Quinoprotein alcohol dehydrogenase-like"/>
    <property type="match status" value="1"/>
</dbReference>
<dbReference type="PANTHER" id="PTHR31111:SF133">
    <property type="entry name" value="OS07G0196600 PROTEIN"/>
    <property type="match status" value="1"/>
</dbReference>
<dbReference type="Gene3D" id="2.120.10.80">
    <property type="entry name" value="Kelch-type beta propeller"/>
    <property type="match status" value="1"/>
</dbReference>
<dbReference type="Pfam" id="PF08268">
    <property type="entry name" value="FBA_3"/>
    <property type="match status" value="1"/>
</dbReference>
<organism evidence="2 3">
    <name type="scientific">Urochloa decumbens</name>
    <dbReference type="NCBI Taxonomy" id="240449"/>
    <lineage>
        <taxon>Eukaryota</taxon>
        <taxon>Viridiplantae</taxon>
        <taxon>Streptophyta</taxon>
        <taxon>Embryophyta</taxon>
        <taxon>Tracheophyta</taxon>
        <taxon>Spermatophyta</taxon>
        <taxon>Magnoliopsida</taxon>
        <taxon>Liliopsida</taxon>
        <taxon>Poales</taxon>
        <taxon>Poaceae</taxon>
        <taxon>PACMAD clade</taxon>
        <taxon>Panicoideae</taxon>
        <taxon>Panicodae</taxon>
        <taxon>Paniceae</taxon>
        <taxon>Melinidinae</taxon>
        <taxon>Urochloa</taxon>
    </lineage>
</organism>
<dbReference type="SMART" id="SM00256">
    <property type="entry name" value="FBOX"/>
    <property type="match status" value="1"/>
</dbReference>
<evidence type="ECO:0000313" key="3">
    <source>
        <dbReference type="Proteomes" id="UP001497457"/>
    </source>
</evidence>
<dbReference type="InterPro" id="IPR017451">
    <property type="entry name" value="F-box-assoc_interact_dom"/>
</dbReference>
<keyword evidence="3" id="KW-1185">Reference proteome</keyword>
<dbReference type="NCBIfam" id="TIGR01640">
    <property type="entry name" value="F_box_assoc_1"/>
    <property type="match status" value="1"/>
</dbReference>
<dbReference type="InterPro" id="IPR036047">
    <property type="entry name" value="F-box-like_dom_sf"/>
</dbReference>
<proteinExistence type="predicted"/>
<dbReference type="InterPro" id="IPR001810">
    <property type="entry name" value="F-box_dom"/>
</dbReference>
<dbReference type="EMBL" id="OZ075117">
    <property type="protein sequence ID" value="CAL5079358.1"/>
    <property type="molecule type" value="Genomic_DNA"/>
</dbReference>
<dbReference type="Pfam" id="PF00646">
    <property type="entry name" value="F-box"/>
    <property type="match status" value="1"/>
</dbReference>
<evidence type="ECO:0000259" key="1">
    <source>
        <dbReference type="PROSITE" id="PS50181"/>
    </source>
</evidence>
<accession>A0ABC9FQR3</accession>
<dbReference type="Proteomes" id="UP001497457">
    <property type="component" value="Chromosome 7b"/>
</dbReference>
<dbReference type="AlphaFoldDB" id="A0ABC9FQR3"/>
<feature type="domain" description="F-box" evidence="1">
    <location>
        <begin position="24"/>
        <end position="70"/>
    </location>
</feature>
<dbReference type="InterPro" id="IPR013187">
    <property type="entry name" value="F-box-assoc_dom_typ3"/>
</dbReference>